<evidence type="ECO:0000313" key="2">
    <source>
        <dbReference type="EMBL" id="MBE0369806.1"/>
    </source>
</evidence>
<proteinExistence type="predicted"/>
<keyword evidence="3" id="KW-1185">Reference proteome</keyword>
<organism evidence="2 3">
    <name type="scientific">Pseudoalteromonas aurantia 208</name>
    <dbReference type="NCBI Taxonomy" id="1314867"/>
    <lineage>
        <taxon>Bacteria</taxon>
        <taxon>Pseudomonadati</taxon>
        <taxon>Pseudomonadota</taxon>
        <taxon>Gammaproteobacteria</taxon>
        <taxon>Alteromonadales</taxon>
        <taxon>Pseudoalteromonadaceae</taxon>
        <taxon>Pseudoalteromonas</taxon>
    </lineage>
</organism>
<feature type="compositionally biased region" description="Gly residues" evidence="1">
    <location>
        <begin position="92"/>
        <end position="112"/>
    </location>
</feature>
<evidence type="ECO:0000256" key="1">
    <source>
        <dbReference type="SAM" id="MobiDB-lite"/>
    </source>
</evidence>
<protein>
    <submittedName>
        <fullName evidence="2">Uncharacterized protein</fullName>
    </submittedName>
</protein>
<accession>A0ABR9EFP6</accession>
<dbReference type="EMBL" id="AQGV01000014">
    <property type="protein sequence ID" value="MBE0369806.1"/>
    <property type="molecule type" value="Genomic_DNA"/>
</dbReference>
<feature type="compositionally biased region" description="Gly residues" evidence="1">
    <location>
        <begin position="75"/>
        <end position="85"/>
    </location>
</feature>
<evidence type="ECO:0000313" key="3">
    <source>
        <dbReference type="Proteomes" id="UP000615755"/>
    </source>
</evidence>
<comment type="caution">
    <text evidence="2">The sequence shown here is derived from an EMBL/GenBank/DDBJ whole genome shotgun (WGS) entry which is preliminary data.</text>
</comment>
<feature type="region of interest" description="Disordered" evidence="1">
    <location>
        <begin position="67"/>
        <end position="126"/>
    </location>
</feature>
<reference evidence="2 3" key="1">
    <citation type="submission" date="2015-03" db="EMBL/GenBank/DDBJ databases">
        <title>Genome sequence of Pseudoalteromonas aurantia.</title>
        <authorList>
            <person name="Xie B.-B."/>
            <person name="Rong J.-C."/>
            <person name="Qin Q.-L."/>
            <person name="Zhang Y.-Z."/>
        </authorList>
    </citation>
    <scope>NUCLEOTIDE SEQUENCE [LARGE SCALE GENOMIC DNA]</scope>
    <source>
        <strain evidence="2 3">208</strain>
    </source>
</reference>
<name>A0ABR9EFP6_9GAMM</name>
<dbReference type="Proteomes" id="UP000615755">
    <property type="component" value="Unassembled WGS sequence"/>
</dbReference>
<gene>
    <name evidence="2" type="ORF">PAUR_a4384</name>
</gene>
<sequence>MEQIEAQGVNNINRESSFKRINNKIMKKRTLNSDVKLAVAALLCCASTYTHAEMTCKMIPGPGGIMQEQCTSERSGGGGSGGSGGATPVIGVGNGGGSSNTGGGGGGGGGSPGTNEPTPEQKKAEEEKRCLAVAEALYQSCDFTAIKTAKNTIKNSCGSQPNSTTVEGNIGIGNNGVGGSVTWENYNRCRTPIIDTQELTQSECRLEKAVRAVECVH</sequence>